<gene>
    <name evidence="1" type="ORF">GCM10009550_24600</name>
</gene>
<evidence type="ECO:0000313" key="2">
    <source>
        <dbReference type="Proteomes" id="UP001500665"/>
    </source>
</evidence>
<proteinExistence type="predicted"/>
<sequence>MGGAERCDLPRRRDFPLERAVDRSSHEFDGVPASVTYLPQVDDALTAFPDTAEQPVAAEGLRIAWMKGLHSAKARTCLKVMVCVVWICCSYL</sequence>
<reference evidence="2" key="1">
    <citation type="journal article" date="2019" name="Int. J. Syst. Evol. Microbiol.">
        <title>The Global Catalogue of Microorganisms (GCM) 10K type strain sequencing project: providing services to taxonomists for standard genome sequencing and annotation.</title>
        <authorList>
            <consortium name="The Broad Institute Genomics Platform"/>
            <consortium name="The Broad Institute Genome Sequencing Center for Infectious Disease"/>
            <person name="Wu L."/>
            <person name="Ma J."/>
        </authorList>
    </citation>
    <scope>NUCLEOTIDE SEQUENCE [LARGE SCALE GENOMIC DNA]</scope>
    <source>
        <strain evidence="2">JCM 10696</strain>
    </source>
</reference>
<dbReference type="EMBL" id="BAAAHH010000008">
    <property type="protein sequence ID" value="GAA0948352.1"/>
    <property type="molecule type" value="Genomic_DNA"/>
</dbReference>
<name>A0ABP4BAH8_9ACTN</name>
<evidence type="ECO:0000313" key="1">
    <source>
        <dbReference type="EMBL" id="GAA0948352.1"/>
    </source>
</evidence>
<organism evidence="1 2">
    <name type="scientific">Actinocorallia libanotica</name>
    <dbReference type="NCBI Taxonomy" id="46162"/>
    <lineage>
        <taxon>Bacteria</taxon>
        <taxon>Bacillati</taxon>
        <taxon>Actinomycetota</taxon>
        <taxon>Actinomycetes</taxon>
        <taxon>Streptosporangiales</taxon>
        <taxon>Thermomonosporaceae</taxon>
        <taxon>Actinocorallia</taxon>
    </lineage>
</organism>
<keyword evidence="2" id="KW-1185">Reference proteome</keyword>
<accession>A0ABP4BAH8</accession>
<protein>
    <submittedName>
        <fullName evidence="1">Uncharacterized protein</fullName>
    </submittedName>
</protein>
<dbReference type="Proteomes" id="UP001500665">
    <property type="component" value="Unassembled WGS sequence"/>
</dbReference>
<comment type="caution">
    <text evidence="1">The sequence shown here is derived from an EMBL/GenBank/DDBJ whole genome shotgun (WGS) entry which is preliminary data.</text>
</comment>